<dbReference type="AlphaFoldDB" id="A0A8T0RFS2"/>
<dbReference type="EMBL" id="CM029047">
    <property type="protein sequence ID" value="KAG2584797.1"/>
    <property type="molecule type" value="Genomic_DNA"/>
</dbReference>
<evidence type="ECO:0000256" key="1">
    <source>
        <dbReference type="SAM" id="MobiDB-lite"/>
    </source>
</evidence>
<sequence>MQGTVCPGTELHGREKATERRRKAAATPAGRESGRRAAALQPREETGQQKARPGGKNQRARPPSRWPLAAGRCATAAGGDGAAEGQARRQKSLRFSSWSQPSSRGTKWEAKRSRATARRHSTHHLTAPPRSPTLPSSPSARPPAFPLLGAGRRRLRPDPRRVLTGSSI</sequence>
<keyword evidence="3" id="KW-1185">Reference proteome</keyword>
<organism evidence="2 3">
    <name type="scientific">Panicum virgatum</name>
    <name type="common">Blackwell switchgrass</name>
    <dbReference type="NCBI Taxonomy" id="38727"/>
    <lineage>
        <taxon>Eukaryota</taxon>
        <taxon>Viridiplantae</taxon>
        <taxon>Streptophyta</taxon>
        <taxon>Embryophyta</taxon>
        <taxon>Tracheophyta</taxon>
        <taxon>Spermatophyta</taxon>
        <taxon>Magnoliopsida</taxon>
        <taxon>Liliopsida</taxon>
        <taxon>Poales</taxon>
        <taxon>Poaceae</taxon>
        <taxon>PACMAD clade</taxon>
        <taxon>Panicoideae</taxon>
        <taxon>Panicodae</taxon>
        <taxon>Paniceae</taxon>
        <taxon>Panicinae</taxon>
        <taxon>Panicum</taxon>
        <taxon>Panicum sect. Hiantes</taxon>
    </lineage>
</organism>
<evidence type="ECO:0000313" key="2">
    <source>
        <dbReference type="EMBL" id="KAG2584797.1"/>
    </source>
</evidence>
<gene>
    <name evidence="2" type="ORF">PVAP13_6KG342200</name>
</gene>
<accession>A0A8T0RFS2</accession>
<protein>
    <submittedName>
        <fullName evidence="2">Uncharacterized protein</fullName>
    </submittedName>
</protein>
<proteinExistence type="predicted"/>
<feature type="compositionally biased region" description="Low complexity" evidence="1">
    <location>
        <begin position="125"/>
        <end position="139"/>
    </location>
</feature>
<feature type="compositionally biased region" description="Polar residues" evidence="1">
    <location>
        <begin position="93"/>
        <end position="105"/>
    </location>
</feature>
<feature type="region of interest" description="Disordered" evidence="1">
    <location>
        <begin position="1"/>
        <end position="168"/>
    </location>
</feature>
<comment type="caution">
    <text evidence="2">The sequence shown here is derived from an EMBL/GenBank/DDBJ whole genome shotgun (WGS) entry which is preliminary data.</text>
</comment>
<evidence type="ECO:0000313" key="3">
    <source>
        <dbReference type="Proteomes" id="UP000823388"/>
    </source>
</evidence>
<name>A0A8T0RFS2_PANVG</name>
<reference evidence="2" key="1">
    <citation type="submission" date="2020-05" db="EMBL/GenBank/DDBJ databases">
        <title>WGS assembly of Panicum virgatum.</title>
        <authorList>
            <person name="Lovell J.T."/>
            <person name="Jenkins J."/>
            <person name="Shu S."/>
            <person name="Juenger T.E."/>
            <person name="Schmutz J."/>
        </authorList>
    </citation>
    <scope>NUCLEOTIDE SEQUENCE</scope>
    <source>
        <strain evidence="2">AP13</strain>
    </source>
</reference>
<dbReference type="Proteomes" id="UP000823388">
    <property type="component" value="Chromosome 6K"/>
</dbReference>
<feature type="compositionally biased region" description="Basic residues" evidence="1">
    <location>
        <begin position="113"/>
        <end position="123"/>
    </location>
</feature>